<sequence length="302" mass="31462">MHRSPVPRLSITALVTVLLSAIALVITPLATGTAAAATWTGTWAVSPQTGDRQFSNQTLRQIIRTSISGTAIRVQLSNAFGTQPVTFANVHVARRTSESSVDVSTDKVLTFGGQASITVPVGGLAASDEIAMNVAAESDLAVSVHLPSATGRATYHQMSSQSNYVAPGNVSGSANLTGVQEFGNYFFLANLDVVNASATGAVVTFGASIVDGVGSSFIANRRWPNRLATRLNASGRTIDVINQGISGNRLLADGAGQSAGNRFERDVLNQPGVRWVVFADNPINDLTSSNPPPTAHRPPPAS</sequence>
<dbReference type="AlphaFoldDB" id="A0A5M3W846"/>
<dbReference type="GO" id="GO:0016788">
    <property type="term" value="F:hydrolase activity, acting on ester bonds"/>
    <property type="evidence" value="ECO:0007669"/>
    <property type="project" value="InterPro"/>
</dbReference>
<organism evidence="1 2">
    <name type="scientific">Acrocarpospora corrugata</name>
    <dbReference type="NCBI Taxonomy" id="35763"/>
    <lineage>
        <taxon>Bacteria</taxon>
        <taxon>Bacillati</taxon>
        <taxon>Actinomycetota</taxon>
        <taxon>Actinomycetes</taxon>
        <taxon>Streptosporangiales</taxon>
        <taxon>Streptosporangiaceae</taxon>
        <taxon>Acrocarpospora</taxon>
    </lineage>
</organism>
<dbReference type="InterPro" id="IPR001087">
    <property type="entry name" value="GDSL"/>
</dbReference>
<reference evidence="1 2" key="1">
    <citation type="submission" date="2019-10" db="EMBL/GenBank/DDBJ databases">
        <title>Whole genome shotgun sequence of Acrocarpospora corrugata NBRC 13972.</title>
        <authorList>
            <person name="Ichikawa N."/>
            <person name="Kimura A."/>
            <person name="Kitahashi Y."/>
            <person name="Komaki H."/>
            <person name="Oguchi A."/>
        </authorList>
    </citation>
    <scope>NUCLEOTIDE SEQUENCE [LARGE SCALE GENOMIC DNA]</scope>
    <source>
        <strain evidence="1 2">NBRC 13972</strain>
    </source>
</reference>
<dbReference type="Pfam" id="PF00657">
    <property type="entry name" value="Lipase_GDSL"/>
    <property type="match status" value="1"/>
</dbReference>
<dbReference type="PANTHER" id="PTHR43784:SF2">
    <property type="entry name" value="GDSL-LIKE LIPASE_ACYLHYDROLASE, PUTATIVE (AFU_ORTHOLOGUE AFUA_2G00820)-RELATED"/>
    <property type="match status" value="1"/>
</dbReference>
<dbReference type="RefSeq" id="WP_155340279.1">
    <property type="nucleotide sequence ID" value="NZ_BAAABN010000093.1"/>
</dbReference>
<evidence type="ECO:0000313" key="1">
    <source>
        <dbReference type="EMBL" id="GES04162.1"/>
    </source>
</evidence>
<dbReference type="PANTHER" id="PTHR43784">
    <property type="entry name" value="GDSL-LIKE LIPASE/ACYLHYDROLASE, PUTATIVE (AFU_ORTHOLOGUE AFUA_2G00820)-RELATED"/>
    <property type="match status" value="1"/>
</dbReference>
<dbReference type="Gene3D" id="3.40.50.1110">
    <property type="entry name" value="SGNH hydrolase"/>
    <property type="match status" value="1"/>
</dbReference>
<proteinExistence type="predicted"/>
<name>A0A5M3W846_9ACTN</name>
<dbReference type="Proteomes" id="UP000334990">
    <property type="component" value="Unassembled WGS sequence"/>
</dbReference>
<dbReference type="InterPro" id="IPR036514">
    <property type="entry name" value="SGNH_hydro_sf"/>
</dbReference>
<protein>
    <submittedName>
        <fullName evidence="1">Uncharacterized protein</fullName>
    </submittedName>
</protein>
<comment type="caution">
    <text evidence="1">The sequence shown here is derived from an EMBL/GenBank/DDBJ whole genome shotgun (WGS) entry which is preliminary data.</text>
</comment>
<gene>
    <name evidence="1" type="ORF">Acor_62290</name>
</gene>
<evidence type="ECO:0000313" key="2">
    <source>
        <dbReference type="Proteomes" id="UP000334990"/>
    </source>
</evidence>
<keyword evidence="2" id="KW-1185">Reference proteome</keyword>
<dbReference type="SUPFAM" id="SSF52266">
    <property type="entry name" value="SGNH hydrolase"/>
    <property type="match status" value="1"/>
</dbReference>
<dbReference type="InterPro" id="IPR053140">
    <property type="entry name" value="GDSL_Rv0518-like"/>
</dbReference>
<accession>A0A5M3W846</accession>
<dbReference type="EMBL" id="BLAD01000078">
    <property type="protein sequence ID" value="GES04162.1"/>
    <property type="molecule type" value="Genomic_DNA"/>
</dbReference>
<dbReference type="OrthoDB" id="1828825at2"/>